<dbReference type="Proteomes" id="UP000185612">
    <property type="component" value="Unassembled WGS sequence"/>
</dbReference>
<comment type="caution">
    <text evidence="2">The sequence shown here is derived from an EMBL/GenBank/DDBJ whole genome shotgun (WGS) entry which is preliminary data.</text>
</comment>
<evidence type="ECO:0000313" key="3">
    <source>
        <dbReference type="Proteomes" id="UP000185612"/>
    </source>
</evidence>
<evidence type="ECO:0000313" key="2">
    <source>
        <dbReference type="EMBL" id="OKL50843.1"/>
    </source>
</evidence>
<organism evidence="2 3">
    <name type="scientific">Buchananella hordeovulneris</name>
    <dbReference type="NCBI Taxonomy" id="52770"/>
    <lineage>
        <taxon>Bacteria</taxon>
        <taxon>Bacillati</taxon>
        <taxon>Actinomycetota</taxon>
        <taxon>Actinomycetes</taxon>
        <taxon>Actinomycetales</taxon>
        <taxon>Actinomycetaceae</taxon>
        <taxon>Buchananella</taxon>
    </lineage>
</organism>
<dbReference type="STRING" id="52770.BSZ40_10440"/>
<reference evidence="3" key="1">
    <citation type="submission" date="2016-12" db="EMBL/GenBank/DDBJ databases">
        <authorList>
            <person name="Meng X."/>
        </authorList>
    </citation>
    <scope>NUCLEOTIDE SEQUENCE [LARGE SCALE GENOMIC DNA]</scope>
    <source>
        <strain evidence="3">DSM 20732</strain>
    </source>
</reference>
<dbReference type="RefSeq" id="WP_073826147.1">
    <property type="nucleotide sequence ID" value="NZ_JAUNKL010000018.1"/>
</dbReference>
<dbReference type="OrthoDB" id="3213529at2"/>
<sequence>MTALTAVTGCAASTCAFNNDGCTAPAITVAGQDASCTTFIALNTRGGLPIAQAHVGVCKRSDCTHNDHLMCTADQITLNGSTATCASFTER</sequence>
<feature type="domain" description="DUF1540" evidence="1">
    <location>
        <begin position="9"/>
        <end position="39"/>
    </location>
</feature>
<feature type="domain" description="DUF1540" evidence="1">
    <location>
        <begin position="58"/>
        <end position="85"/>
    </location>
</feature>
<name>A0A1Q5PTE4_9ACTO</name>
<dbReference type="Pfam" id="PF07561">
    <property type="entry name" value="DUF1540"/>
    <property type="match status" value="2"/>
</dbReference>
<dbReference type="EMBL" id="MQVS01000014">
    <property type="protein sequence ID" value="OKL50843.1"/>
    <property type="molecule type" value="Genomic_DNA"/>
</dbReference>
<keyword evidence="3" id="KW-1185">Reference proteome</keyword>
<protein>
    <recommendedName>
        <fullName evidence="1">DUF1540 domain-containing protein</fullName>
    </recommendedName>
</protein>
<evidence type="ECO:0000259" key="1">
    <source>
        <dbReference type="Pfam" id="PF07561"/>
    </source>
</evidence>
<accession>A0A1Q5PTE4</accession>
<gene>
    <name evidence="2" type="ORF">BSZ40_10440</name>
</gene>
<dbReference type="AlphaFoldDB" id="A0A1Q5PTE4"/>
<proteinExistence type="predicted"/>
<dbReference type="InterPro" id="IPR011437">
    <property type="entry name" value="DUF1540"/>
</dbReference>